<evidence type="ECO:0000313" key="2">
    <source>
        <dbReference type="Proteomes" id="UP000059188"/>
    </source>
</evidence>
<accession>A0A0B7FU22</accession>
<organism evidence="1 2">
    <name type="scientific">Thanatephorus cucumeris (strain AG1-IB / isolate 7/3/14)</name>
    <name type="common">Lettuce bottom rot fungus</name>
    <name type="synonym">Rhizoctonia solani</name>
    <dbReference type="NCBI Taxonomy" id="1108050"/>
    <lineage>
        <taxon>Eukaryota</taxon>
        <taxon>Fungi</taxon>
        <taxon>Dikarya</taxon>
        <taxon>Basidiomycota</taxon>
        <taxon>Agaricomycotina</taxon>
        <taxon>Agaricomycetes</taxon>
        <taxon>Cantharellales</taxon>
        <taxon>Ceratobasidiaceae</taxon>
        <taxon>Rhizoctonia</taxon>
        <taxon>Rhizoctonia solani AG-1</taxon>
    </lineage>
</organism>
<keyword evidence="2" id="KW-1185">Reference proteome</keyword>
<protein>
    <submittedName>
        <fullName evidence="1">Uncharacterized protein</fullName>
    </submittedName>
</protein>
<dbReference type="OrthoDB" id="3231306at2759"/>
<name>A0A0B7FU22_THACB</name>
<dbReference type="AlphaFoldDB" id="A0A0B7FU22"/>
<dbReference type="EMBL" id="LN679151">
    <property type="protein sequence ID" value="CEL61200.1"/>
    <property type="molecule type" value="Genomic_DNA"/>
</dbReference>
<sequence>MADFFTASSSAAVAVKGAQQNKTGMLPISNAHISVADLLIAPAAPYDKSESTTVTNGAGSNFSMCEIIM</sequence>
<gene>
    <name evidence="1" type="ORF">RSOLAG1IB_09833</name>
</gene>
<proteinExistence type="predicted"/>
<dbReference type="Proteomes" id="UP000059188">
    <property type="component" value="Unassembled WGS sequence"/>
</dbReference>
<reference evidence="1 2" key="1">
    <citation type="submission" date="2014-11" db="EMBL/GenBank/DDBJ databases">
        <authorList>
            <person name="Wibberg Daniel"/>
        </authorList>
    </citation>
    <scope>NUCLEOTIDE SEQUENCE [LARGE SCALE GENOMIC DNA]</scope>
    <source>
        <strain evidence="1">Rhizoctonia solani AG1-IB 7/3/14</strain>
    </source>
</reference>
<evidence type="ECO:0000313" key="1">
    <source>
        <dbReference type="EMBL" id="CEL61200.1"/>
    </source>
</evidence>